<sequence>MRETGRCWEFPPEWREQTAGFSGVKGINAASLSRVQRPGALLGGGGGLTPRGLPGLDRHSSGLHLQHHENAVEGDACYYHCALCSYSTKAKLNLIQHVRSMKHQRGESLRKLQRLQKGLPEEEEELSAIFSIRKCPSADTALPTPTPGVLPALGGSGPGGVTEALGEVGRGPLPVKTELALDFRAAPGGDCDSVQVRSEQVQSRVVHGCRGRDELSGESSVTDRETPQKSAFIPERSSVAEEECPVTDRFFTRPFFPFGILRAPLRRSRGAPEACGALLLWKWETAGLGLVSERLGQGNGPLPSPHGGARSIADPVTFTWGPVDGRAFPGDGGHRVPVRRVSLKQGVPTSARASPDVIDSTCAQRILALDELLPDAPVESTFPPPGVLRPGPSASPCHGCWMSCYQTGSGMFSPISSRVCRACRRGSPRV</sequence>
<keyword evidence="2" id="KW-0479">Metal-binding</keyword>
<evidence type="ECO:0000313" key="7">
    <source>
        <dbReference type="Proteomes" id="UP001152803"/>
    </source>
</evidence>
<dbReference type="PANTHER" id="PTHR45891:SF4">
    <property type="entry name" value="ZINC FINGER HOMEOBOX PROTEIN 3"/>
    <property type="match status" value="1"/>
</dbReference>
<dbReference type="GO" id="GO:0046872">
    <property type="term" value="F:metal ion binding"/>
    <property type="evidence" value="ECO:0007669"/>
    <property type="project" value="UniProtKB-KW"/>
</dbReference>
<dbReference type="Proteomes" id="UP001152803">
    <property type="component" value="Unassembled WGS sequence"/>
</dbReference>
<keyword evidence="7" id="KW-1185">Reference proteome</keyword>
<organism evidence="6 7">
    <name type="scientific">Conger conger</name>
    <name type="common">Conger eel</name>
    <name type="synonym">Muraena conger</name>
    <dbReference type="NCBI Taxonomy" id="82655"/>
    <lineage>
        <taxon>Eukaryota</taxon>
        <taxon>Metazoa</taxon>
        <taxon>Chordata</taxon>
        <taxon>Craniata</taxon>
        <taxon>Vertebrata</taxon>
        <taxon>Euteleostomi</taxon>
        <taxon>Actinopterygii</taxon>
        <taxon>Neopterygii</taxon>
        <taxon>Teleostei</taxon>
        <taxon>Anguilliformes</taxon>
        <taxon>Congridae</taxon>
        <taxon>Conger</taxon>
    </lineage>
</organism>
<evidence type="ECO:0000256" key="3">
    <source>
        <dbReference type="ARBA" id="ARBA00022737"/>
    </source>
</evidence>
<evidence type="ECO:0000313" key="6">
    <source>
        <dbReference type="EMBL" id="KAJ8271310.1"/>
    </source>
</evidence>
<name>A0A9Q1DHN3_CONCO</name>
<protein>
    <submittedName>
        <fullName evidence="6">Uncharacterized protein</fullName>
    </submittedName>
</protein>
<evidence type="ECO:0000256" key="1">
    <source>
        <dbReference type="ARBA" id="ARBA00004123"/>
    </source>
</evidence>
<dbReference type="GO" id="GO:0000981">
    <property type="term" value="F:DNA-binding transcription factor activity, RNA polymerase II-specific"/>
    <property type="evidence" value="ECO:0007669"/>
    <property type="project" value="TreeGrafter"/>
</dbReference>
<evidence type="ECO:0000256" key="4">
    <source>
        <dbReference type="ARBA" id="ARBA00022833"/>
    </source>
</evidence>
<feature type="compositionally biased region" description="Basic and acidic residues" evidence="5">
    <location>
        <begin position="212"/>
        <end position="227"/>
    </location>
</feature>
<keyword evidence="3" id="KW-0677">Repeat</keyword>
<gene>
    <name evidence="6" type="ORF">COCON_G00101690</name>
</gene>
<evidence type="ECO:0000256" key="5">
    <source>
        <dbReference type="SAM" id="MobiDB-lite"/>
    </source>
</evidence>
<accession>A0A9Q1DHN3</accession>
<feature type="region of interest" description="Disordered" evidence="5">
    <location>
        <begin position="212"/>
        <end position="237"/>
    </location>
</feature>
<dbReference type="EMBL" id="JAFJMO010000007">
    <property type="protein sequence ID" value="KAJ8271310.1"/>
    <property type="molecule type" value="Genomic_DNA"/>
</dbReference>
<dbReference type="GO" id="GO:0000978">
    <property type="term" value="F:RNA polymerase II cis-regulatory region sequence-specific DNA binding"/>
    <property type="evidence" value="ECO:0007669"/>
    <property type="project" value="TreeGrafter"/>
</dbReference>
<comment type="subcellular location">
    <subcellularLocation>
        <location evidence="1">Nucleus</location>
    </subcellularLocation>
</comment>
<dbReference type="PANTHER" id="PTHR45891">
    <property type="entry name" value="ZINC FINGER HOMEOBOX PROTEIN"/>
    <property type="match status" value="1"/>
</dbReference>
<dbReference type="GO" id="GO:0045664">
    <property type="term" value="P:regulation of neuron differentiation"/>
    <property type="evidence" value="ECO:0007669"/>
    <property type="project" value="TreeGrafter"/>
</dbReference>
<dbReference type="InterPro" id="IPR051968">
    <property type="entry name" value="ZnFinger_Homeobox_TR"/>
</dbReference>
<evidence type="ECO:0000256" key="2">
    <source>
        <dbReference type="ARBA" id="ARBA00022723"/>
    </source>
</evidence>
<keyword evidence="4" id="KW-0862">Zinc</keyword>
<proteinExistence type="predicted"/>
<comment type="caution">
    <text evidence="6">The sequence shown here is derived from an EMBL/GenBank/DDBJ whole genome shotgun (WGS) entry which is preliminary data.</text>
</comment>
<dbReference type="OrthoDB" id="9426419at2759"/>
<dbReference type="GO" id="GO:0005634">
    <property type="term" value="C:nucleus"/>
    <property type="evidence" value="ECO:0007669"/>
    <property type="project" value="UniProtKB-SubCell"/>
</dbReference>
<reference evidence="6" key="1">
    <citation type="journal article" date="2023" name="Science">
        <title>Genome structures resolve the early diversification of teleost fishes.</title>
        <authorList>
            <person name="Parey E."/>
            <person name="Louis A."/>
            <person name="Montfort J."/>
            <person name="Bouchez O."/>
            <person name="Roques C."/>
            <person name="Iampietro C."/>
            <person name="Lluch J."/>
            <person name="Castinel A."/>
            <person name="Donnadieu C."/>
            <person name="Desvignes T."/>
            <person name="Floi Bucao C."/>
            <person name="Jouanno E."/>
            <person name="Wen M."/>
            <person name="Mejri S."/>
            <person name="Dirks R."/>
            <person name="Jansen H."/>
            <person name="Henkel C."/>
            <person name="Chen W.J."/>
            <person name="Zahm M."/>
            <person name="Cabau C."/>
            <person name="Klopp C."/>
            <person name="Thompson A.W."/>
            <person name="Robinson-Rechavi M."/>
            <person name="Braasch I."/>
            <person name="Lecointre G."/>
            <person name="Bobe J."/>
            <person name="Postlethwait J.H."/>
            <person name="Berthelot C."/>
            <person name="Roest Crollius H."/>
            <person name="Guiguen Y."/>
        </authorList>
    </citation>
    <scope>NUCLEOTIDE SEQUENCE</scope>
    <source>
        <strain evidence="6">Concon-B</strain>
    </source>
</reference>
<dbReference type="AlphaFoldDB" id="A0A9Q1DHN3"/>